<evidence type="ECO:0000313" key="2">
    <source>
        <dbReference type="Proteomes" id="UP001163223"/>
    </source>
</evidence>
<protein>
    <submittedName>
        <fullName evidence="1">Uncharacterized protein</fullName>
    </submittedName>
</protein>
<dbReference type="Proteomes" id="UP001163223">
    <property type="component" value="Chromosome"/>
</dbReference>
<sequence>MRTLLPVPPAFALTDPAAAASAPPIVPPRLFHAPCGLVVAVRNAHARLFLLAPDDFTETTAASPPSEIDPRAGYGGWRLP</sequence>
<name>A0ACD4NP74_9HYPH</name>
<accession>A0ACD4NP74</accession>
<keyword evidence="2" id="KW-1185">Reference proteome</keyword>
<reference evidence="1" key="1">
    <citation type="submission" date="2022-11" db="EMBL/GenBank/DDBJ databases">
        <title>beta-Carotene-producing bacterium, Jeongeuplla avenae sp. nov., alleviates the salt stress of Arabidopsis seedlings.</title>
        <authorList>
            <person name="Jiang L."/>
            <person name="Lee J."/>
        </authorList>
    </citation>
    <scope>NUCLEOTIDE SEQUENCE</scope>
    <source>
        <strain evidence="1">DY_R2A_6</strain>
    </source>
</reference>
<evidence type="ECO:0000313" key="1">
    <source>
        <dbReference type="EMBL" id="WAJ28460.1"/>
    </source>
</evidence>
<proteinExistence type="predicted"/>
<dbReference type="EMBL" id="CP113520">
    <property type="protein sequence ID" value="WAJ28460.1"/>
    <property type="molecule type" value="Genomic_DNA"/>
</dbReference>
<gene>
    <name evidence="1" type="ORF">OXU80_27240</name>
</gene>
<organism evidence="1 2">
    <name type="scientific">Antarcticirhabdus aurantiaca</name>
    <dbReference type="NCBI Taxonomy" id="2606717"/>
    <lineage>
        <taxon>Bacteria</taxon>
        <taxon>Pseudomonadati</taxon>
        <taxon>Pseudomonadota</taxon>
        <taxon>Alphaproteobacteria</taxon>
        <taxon>Hyphomicrobiales</taxon>
        <taxon>Aurantimonadaceae</taxon>
        <taxon>Antarcticirhabdus</taxon>
    </lineage>
</organism>